<evidence type="ECO:0000313" key="3">
    <source>
        <dbReference type="Proteomes" id="UP000191905"/>
    </source>
</evidence>
<dbReference type="Proteomes" id="UP000191905">
    <property type="component" value="Unassembled WGS sequence"/>
</dbReference>
<reference evidence="2 3" key="1">
    <citation type="journal article" date="2016" name="Int. J. Syst. Evol. Microbiol.">
        <title>Pseudaminobacter manganicus sp. nov., isolated from sludge of a manganese mine.</title>
        <authorList>
            <person name="Li J."/>
            <person name="Huang J."/>
            <person name="Liao S."/>
            <person name="Wang G."/>
        </authorList>
    </citation>
    <scope>NUCLEOTIDE SEQUENCE [LARGE SCALE GENOMIC DNA]</scope>
    <source>
        <strain evidence="2 3">JH-7</strain>
    </source>
</reference>
<sequence length="62" mass="7154">MKLTMAITLDGLVRALRWKEHELAEDAEQRRRPRIRAVGLPPAPREWRTASAARGDAHGRRR</sequence>
<comment type="caution">
    <text evidence="2">The sequence shown here is derived from an EMBL/GenBank/DDBJ whole genome shotgun (WGS) entry which is preliminary data.</text>
</comment>
<dbReference type="STRING" id="1873176.BFN67_19610"/>
<gene>
    <name evidence="2" type="ORF">BFN67_19610</name>
</gene>
<organism evidence="2 3">
    <name type="scientific">Manganibacter manganicus</name>
    <dbReference type="NCBI Taxonomy" id="1873176"/>
    <lineage>
        <taxon>Bacteria</taxon>
        <taxon>Pseudomonadati</taxon>
        <taxon>Pseudomonadota</taxon>
        <taxon>Alphaproteobacteria</taxon>
        <taxon>Hyphomicrobiales</taxon>
        <taxon>Phyllobacteriaceae</taxon>
        <taxon>Manganibacter</taxon>
    </lineage>
</organism>
<keyword evidence="3" id="KW-1185">Reference proteome</keyword>
<dbReference type="OrthoDB" id="8117341at2"/>
<evidence type="ECO:0000313" key="2">
    <source>
        <dbReference type="EMBL" id="OQM75214.1"/>
    </source>
</evidence>
<feature type="region of interest" description="Disordered" evidence="1">
    <location>
        <begin position="25"/>
        <end position="62"/>
    </location>
</feature>
<dbReference type="RefSeq" id="WP_080920034.1">
    <property type="nucleotide sequence ID" value="NZ_MDET01000019.1"/>
</dbReference>
<proteinExistence type="predicted"/>
<dbReference type="EMBL" id="MDET01000019">
    <property type="protein sequence ID" value="OQM75214.1"/>
    <property type="molecule type" value="Genomic_DNA"/>
</dbReference>
<protein>
    <submittedName>
        <fullName evidence="2">Uncharacterized protein</fullName>
    </submittedName>
</protein>
<accession>A0A1V8RPZ1</accession>
<name>A0A1V8RPZ1_9HYPH</name>
<evidence type="ECO:0000256" key="1">
    <source>
        <dbReference type="SAM" id="MobiDB-lite"/>
    </source>
</evidence>
<dbReference type="AlphaFoldDB" id="A0A1V8RPZ1"/>